<dbReference type="Pfam" id="PF13365">
    <property type="entry name" value="Trypsin_2"/>
    <property type="match status" value="1"/>
</dbReference>
<evidence type="ECO:0000313" key="3">
    <source>
        <dbReference type="EMBL" id="KAF0692241.1"/>
    </source>
</evidence>
<dbReference type="OrthoDB" id="62371at2759"/>
<accession>A0A485L6X6</accession>
<reference evidence="4 5" key="1">
    <citation type="submission" date="2019-03" db="EMBL/GenBank/DDBJ databases">
        <authorList>
            <person name="Gaulin E."/>
            <person name="Dumas B."/>
        </authorList>
    </citation>
    <scope>NUCLEOTIDE SEQUENCE [LARGE SCALE GENOMIC DNA]</scope>
    <source>
        <strain evidence="4">CBS 568.67</strain>
    </source>
</reference>
<dbReference type="PANTHER" id="PTHR36234">
    <property type="entry name" value="LYSYL ENDOPEPTIDASE"/>
    <property type="match status" value="1"/>
</dbReference>
<dbReference type="EMBL" id="CAADRA010005937">
    <property type="protein sequence ID" value="VFT93432.1"/>
    <property type="molecule type" value="Genomic_DNA"/>
</dbReference>
<dbReference type="AlphaFoldDB" id="A0A485L6X6"/>
<dbReference type="Proteomes" id="UP000332933">
    <property type="component" value="Unassembled WGS sequence"/>
</dbReference>
<protein>
    <submittedName>
        <fullName evidence="4">Aste57867_16661 protein</fullName>
    </submittedName>
</protein>
<dbReference type="SUPFAM" id="SSF50494">
    <property type="entry name" value="Trypsin-like serine proteases"/>
    <property type="match status" value="1"/>
</dbReference>
<keyword evidence="5" id="KW-1185">Reference proteome</keyword>
<name>A0A485L6X6_9STRA</name>
<evidence type="ECO:0000313" key="5">
    <source>
        <dbReference type="Proteomes" id="UP000332933"/>
    </source>
</evidence>
<evidence type="ECO:0000256" key="2">
    <source>
        <dbReference type="SAM" id="SignalP"/>
    </source>
</evidence>
<dbReference type="EMBL" id="VJMH01005916">
    <property type="protein sequence ID" value="KAF0692241.1"/>
    <property type="molecule type" value="Genomic_DNA"/>
</dbReference>
<reference evidence="3" key="2">
    <citation type="submission" date="2019-06" db="EMBL/GenBank/DDBJ databases">
        <title>Genomics analysis of Aphanomyces spp. identifies a new class of oomycete effector associated with host adaptation.</title>
        <authorList>
            <person name="Gaulin E."/>
        </authorList>
    </citation>
    <scope>NUCLEOTIDE SEQUENCE</scope>
    <source>
        <strain evidence="3">CBS 578.67</strain>
    </source>
</reference>
<feature type="signal peptide" evidence="2">
    <location>
        <begin position="1"/>
        <end position="20"/>
    </location>
</feature>
<feature type="chain" id="PRO_5033437421" evidence="2">
    <location>
        <begin position="21"/>
        <end position="373"/>
    </location>
</feature>
<gene>
    <name evidence="4" type="primary">Aste57867_16661</name>
    <name evidence="3" type="ORF">As57867_016604</name>
    <name evidence="4" type="ORF">ASTE57867_16661</name>
</gene>
<evidence type="ECO:0000256" key="1">
    <source>
        <dbReference type="ARBA" id="ARBA00023026"/>
    </source>
</evidence>
<sequence>MFSFAKLTLALACVASAASAAALTIGSDVAFTFSANTTTTQVINAQDPNAAYIALHFSSLNLPDGATLELTTPDGIDSVTLTGQADGPFYAESLRGSSVVLTYTAPDEEIARDVVAFGIDKFAQGFPETGDIEAICGTDESQPSVCYKADRPTEYSLSQAVARLSIQAKSLCTAWLLGSEGHLITNNHCIKNADDAANIQVEFEAECASCSDPDNDVKKGCKGTIVATSSTFIKTNPMLDYTLVKLKVKPGVNLAKYGYLQAREAGPTLDETIWIPQHPKGKPTRMAFLDDGALGTVNSLAFDSACKPNEMGHNLDTDHGASGSPVLSASDMKVVALHNCGGCDDTSGMNGAIPMDKIIAELRAARVLPRNAV</sequence>
<dbReference type="PANTHER" id="PTHR36234:SF5">
    <property type="entry name" value="LYSYL ENDOPEPTIDASE"/>
    <property type="match status" value="1"/>
</dbReference>
<dbReference type="InterPro" id="IPR009003">
    <property type="entry name" value="Peptidase_S1_PA"/>
</dbReference>
<keyword evidence="2" id="KW-0732">Signal</keyword>
<dbReference type="InterPro" id="IPR043504">
    <property type="entry name" value="Peptidase_S1_PA_chymotrypsin"/>
</dbReference>
<keyword evidence="1" id="KW-0843">Virulence</keyword>
<dbReference type="Gene3D" id="2.40.10.10">
    <property type="entry name" value="Trypsin-like serine proteases"/>
    <property type="match status" value="2"/>
</dbReference>
<evidence type="ECO:0000313" key="4">
    <source>
        <dbReference type="EMBL" id="VFT93432.1"/>
    </source>
</evidence>
<organism evidence="4 5">
    <name type="scientific">Aphanomyces stellatus</name>
    <dbReference type="NCBI Taxonomy" id="120398"/>
    <lineage>
        <taxon>Eukaryota</taxon>
        <taxon>Sar</taxon>
        <taxon>Stramenopiles</taxon>
        <taxon>Oomycota</taxon>
        <taxon>Saprolegniomycetes</taxon>
        <taxon>Saprolegniales</taxon>
        <taxon>Verrucalvaceae</taxon>
        <taxon>Aphanomyces</taxon>
    </lineage>
</organism>
<proteinExistence type="predicted"/>